<evidence type="ECO:0000313" key="3">
    <source>
        <dbReference type="Proteomes" id="UP001178507"/>
    </source>
</evidence>
<organism evidence="2 3">
    <name type="scientific">Effrenium voratum</name>
    <dbReference type="NCBI Taxonomy" id="2562239"/>
    <lineage>
        <taxon>Eukaryota</taxon>
        <taxon>Sar</taxon>
        <taxon>Alveolata</taxon>
        <taxon>Dinophyceae</taxon>
        <taxon>Suessiales</taxon>
        <taxon>Symbiodiniaceae</taxon>
        <taxon>Effrenium</taxon>
    </lineage>
</organism>
<protein>
    <submittedName>
        <fullName evidence="2">Uncharacterized protein</fullName>
    </submittedName>
</protein>
<dbReference type="Proteomes" id="UP001178507">
    <property type="component" value="Unassembled WGS sequence"/>
</dbReference>
<feature type="chain" id="PRO_5041322381" evidence="1">
    <location>
        <begin position="24"/>
        <end position="1059"/>
    </location>
</feature>
<evidence type="ECO:0000256" key="1">
    <source>
        <dbReference type="SAM" id="SignalP"/>
    </source>
</evidence>
<feature type="signal peptide" evidence="1">
    <location>
        <begin position="1"/>
        <end position="23"/>
    </location>
</feature>
<name>A0AA36J4B1_9DINO</name>
<gene>
    <name evidence="2" type="ORF">EVOR1521_LOCUS22090</name>
</gene>
<keyword evidence="1" id="KW-0732">Signal</keyword>
<dbReference type="AlphaFoldDB" id="A0AA36J4B1"/>
<keyword evidence="3" id="KW-1185">Reference proteome</keyword>
<accession>A0AA36J4B1</accession>
<proteinExistence type="predicted"/>
<comment type="caution">
    <text evidence="2">The sequence shown here is derived from an EMBL/GenBank/DDBJ whole genome shotgun (WGS) entry which is preliminary data.</text>
</comment>
<reference evidence="2" key="1">
    <citation type="submission" date="2023-08" db="EMBL/GenBank/DDBJ databases">
        <authorList>
            <person name="Chen Y."/>
            <person name="Shah S."/>
            <person name="Dougan E. K."/>
            <person name="Thang M."/>
            <person name="Chan C."/>
        </authorList>
    </citation>
    <scope>NUCLEOTIDE SEQUENCE</scope>
</reference>
<sequence length="1059" mass="116503">MAMLFLPFMQLVLLAAARRTSQGEHSLKTDEAAKDHCCCKKGLCEPGHNSTEEIYSPNDDLCCRFRGGPCGRLFSFSYFTADAPATGYCREVPHVVYTAPAVVQAPAPSALTPGHPAHTVQTYCDLGRGELTQDERSAESSQKLGAKSNIMQTMVNEITKNSIDTMAKEIFSIYLCSRWAPSSDFTQILEDEKAANQLPKEEPAALYKEGRFIPLRCSENFKVFNDVGLGETSFQVFEEQVRSLASWYEAEKDGAVAARLAKLRGAEFAEAAAFDIPTVVKALEGCEVNETLPWDLSVSEASGAQLLKNCRAGKWWLGKLTDWQRAMPFTSFMSPDEEAAKVAPQGKEQILMCFGKRVASQLHRREGGQHLMTDQNAIGCHGFWDLAQAGKMLDRIVKLWRPPTCQLASMELDMKVKIMELIANMNSRLFDALPALLTEELSGADFDGKALAASSLGSSLLRGVWDTITHSFSSMRGQYTRLGQLLGNTVVKWAVCPLKNISQTEDLQNLDSALGTEDDLARYYAEIAYAKWTGRTKLLPGEECTSNPSLPSTMACSIGIMQQDMPEPYRDDQFICPVRPFLPAKQQLEVFQKKKGFCPLSMSTVQMRNASWFFRGRTPQRKQYDMKENLPKKDIQGVRIMDFKSRQDTDFHVWRSFVTTSLQCTLEEAEETPRWCADPEVHYSQTSMNGLADGVGRAGRGAAQLVAHGMHQAGVGEQPVGNSAAGKTLARWLYRNGKGLQAWLKESTGKASQRYEKLRERSFQELEAGELVHSLSFQSELESTGADTKRKQRYDRYVVVAPCKTMDPETEFDLKYTTAEHALQLARKANQKFGSVDSSVLTVELVGSAVLKMGGVSNAWLDFHTLIRAGGAELGAFIETATPILEGLSGVLSANTGASLRASDLVGFQVQFRCGTRKAMHDLPARPEVEPEGPKFATCVAQGAAKNKELRQASPGAAYLREEVVVRVTFHSSGVCGKQLDLAKLGSSNETQNPVYQTFSGISGCSGVPAAVASSLPAEVKQEMEAANFRGLLLGSGLPDKTLYEVLVDPEEFLQEVPL</sequence>
<evidence type="ECO:0000313" key="2">
    <source>
        <dbReference type="EMBL" id="CAJ1398251.1"/>
    </source>
</evidence>
<dbReference type="EMBL" id="CAUJNA010003294">
    <property type="protein sequence ID" value="CAJ1398251.1"/>
    <property type="molecule type" value="Genomic_DNA"/>
</dbReference>